<dbReference type="Gene3D" id="3.40.50.300">
    <property type="entry name" value="P-loop containing nucleotide triphosphate hydrolases"/>
    <property type="match status" value="2"/>
</dbReference>
<dbReference type="GO" id="GO:0000724">
    <property type="term" value="P:double-strand break repair via homologous recombination"/>
    <property type="evidence" value="ECO:0007669"/>
    <property type="project" value="TreeGrafter"/>
</dbReference>
<keyword evidence="2" id="KW-0547">Nucleotide-binding</keyword>
<feature type="domain" description="Helicase C-terminal" evidence="9">
    <location>
        <begin position="297"/>
        <end position="441"/>
    </location>
</feature>
<dbReference type="GO" id="GO:0003677">
    <property type="term" value="F:DNA binding"/>
    <property type="evidence" value="ECO:0007669"/>
    <property type="project" value="UniProtKB-KW"/>
</dbReference>
<evidence type="ECO:0000259" key="8">
    <source>
        <dbReference type="PROSITE" id="PS51192"/>
    </source>
</evidence>
<evidence type="ECO:0000313" key="11">
    <source>
        <dbReference type="Proteomes" id="UP000717835"/>
    </source>
</evidence>
<dbReference type="RefSeq" id="WP_022020502.1">
    <property type="nucleotide sequence ID" value="NZ_CAUDDV010000014.1"/>
</dbReference>
<dbReference type="InterPro" id="IPR027417">
    <property type="entry name" value="P-loop_NTPase"/>
</dbReference>
<comment type="catalytic activity">
    <reaction evidence="6">
        <text>Couples ATP hydrolysis with the unwinding of duplex DNA by translocating in the 3'-5' direction.</text>
        <dbReference type="EC" id="5.6.2.4"/>
    </reaction>
</comment>
<keyword evidence="3" id="KW-0067">ATP-binding</keyword>
<evidence type="ECO:0000256" key="2">
    <source>
        <dbReference type="ARBA" id="ARBA00022741"/>
    </source>
</evidence>
<name>A0A921HVG6_9BACT</name>
<proteinExistence type="inferred from homology"/>
<evidence type="ECO:0000313" key="10">
    <source>
        <dbReference type="EMBL" id="HJF91228.1"/>
    </source>
</evidence>
<dbReference type="GO" id="GO:0005737">
    <property type="term" value="C:cytoplasm"/>
    <property type="evidence" value="ECO:0007669"/>
    <property type="project" value="TreeGrafter"/>
</dbReference>
<dbReference type="PROSITE" id="PS51194">
    <property type="entry name" value="HELICASE_CTER"/>
    <property type="match status" value="1"/>
</dbReference>
<comment type="similarity">
    <text evidence="1">Belongs to the helicase family. RecQ subfamily.</text>
</comment>
<dbReference type="PANTHER" id="PTHR13710:SF105">
    <property type="entry name" value="ATP-DEPENDENT DNA HELICASE Q1"/>
    <property type="match status" value="1"/>
</dbReference>
<dbReference type="PROSITE" id="PS51192">
    <property type="entry name" value="HELICASE_ATP_BIND_1"/>
    <property type="match status" value="1"/>
</dbReference>
<dbReference type="InterPro" id="IPR001650">
    <property type="entry name" value="Helicase_C-like"/>
</dbReference>
<dbReference type="InterPro" id="IPR014001">
    <property type="entry name" value="Helicase_ATP-bd"/>
</dbReference>
<keyword evidence="10" id="KW-0378">Hydrolase</keyword>
<dbReference type="PANTHER" id="PTHR13710">
    <property type="entry name" value="DNA HELICASE RECQ FAMILY MEMBER"/>
    <property type="match status" value="1"/>
</dbReference>
<sequence>MDTQENETYRLPGLKERRVPEACREEIGALLGEIYGYTQFRELEIYDDLFKGKETTTLSQGQLIEHVAREAEKGLGESGGSPDNLLLTAPTGSGKSLLFQLPAIYLGRRYGTLTLVVSPLKALIVDQVESLQDQGYGRVAYASSDLSPEQKAEVYRRVREGEVDLFYLSPELLLSYDIRHFVGDRHIGLVVVDEAHTVTTWGKEFRVDYWFLGRYLAGLKQTLGYTFPLFALTATAVWNPAGDNDMVFETVRSLQMEPCVLYIGTVKRSNIGFDIRQLQLQEGETYDKAKQRAVSARVDDYLDGHKTLLYYPFAGGIDMRIKSWVKPADWPLVASYYGKKDKVQKAAIVDAFKDGSKRLIVATKAFGMGVDISDIDRVYHVAPSSTFVDYVQEIGRAARDASVQGISATDFHERDFYYMNRLHQTGAIAQEQLALILQKLVEVYHMKGRKPEMLVSLSDFEFVVKLPRTKNKLEYETELGQFVKTALLWLEEDIQKRFGARLLEVSPQNLLVEGYVQDKTGDAFAREYAAYLTPVAGEENVYLARLDRLWEERFPELGYKEFKQKLNNGTLCEGARPVAVGKHEVLLKEDADTLRRRMDELFKSLVTLLKTALLKTKGRFDEEALRAVFAEHAMDVRSAKRFIGSLLESRTEEGRSVSYISSQKKESNELSFTVTRGFDLLLSRYQKLFAQRITGHKGDRLEFYCTPFSDLNMLLNLLSMLGGLSFSVAGGGTPCVHVRFNDVEALEQLAASDGYRNLILDANERIFQEQIELFSMFFGTDRLSDDRRWDFIEDYFTGTSVEELKKRYCC</sequence>
<dbReference type="AlphaFoldDB" id="A0A921HVG6"/>
<evidence type="ECO:0000256" key="1">
    <source>
        <dbReference type="ARBA" id="ARBA00005446"/>
    </source>
</evidence>
<dbReference type="SMART" id="SM00487">
    <property type="entry name" value="DEXDc"/>
    <property type="match status" value="1"/>
</dbReference>
<evidence type="ECO:0000256" key="3">
    <source>
        <dbReference type="ARBA" id="ARBA00022840"/>
    </source>
</evidence>
<dbReference type="EMBL" id="DYVX01000016">
    <property type="protein sequence ID" value="HJF91228.1"/>
    <property type="molecule type" value="Genomic_DNA"/>
</dbReference>
<dbReference type="Pfam" id="PF00271">
    <property type="entry name" value="Helicase_C"/>
    <property type="match status" value="1"/>
</dbReference>
<organism evidence="10 11">
    <name type="scientific">Mediterranea massiliensis</name>
    <dbReference type="NCBI Taxonomy" id="1841865"/>
    <lineage>
        <taxon>Bacteria</taxon>
        <taxon>Pseudomonadati</taxon>
        <taxon>Bacteroidota</taxon>
        <taxon>Bacteroidia</taxon>
        <taxon>Bacteroidales</taxon>
        <taxon>Bacteroidaceae</taxon>
        <taxon>Mediterranea</taxon>
    </lineage>
</organism>
<dbReference type="GO" id="GO:0009378">
    <property type="term" value="F:four-way junction helicase activity"/>
    <property type="evidence" value="ECO:0007669"/>
    <property type="project" value="TreeGrafter"/>
</dbReference>
<dbReference type="GO" id="GO:0005524">
    <property type="term" value="F:ATP binding"/>
    <property type="evidence" value="ECO:0007669"/>
    <property type="project" value="UniProtKB-KW"/>
</dbReference>
<dbReference type="GO" id="GO:0005694">
    <property type="term" value="C:chromosome"/>
    <property type="evidence" value="ECO:0007669"/>
    <property type="project" value="TreeGrafter"/>
</dbReference>
<accession>A0A921HVG6</accession>
<keyword evidence="4" id="KW-0238">DNA-binding</keyword>
<dbReference type="Pfam" id="PF00270">
    <property type="entry name" value="DEAD"/>
    <property type="match status" value="1"/>
</dbReference>
<gene>
    <name evidence="10" type="ORF">K8W02_02395</name>
</gene>
<evidence type="ECO:0000256" key="6">
    <source>
        <dbReference type="ARBA" id="ARBA00034617"/>
    </source>
</evidence>
<feature type="domain" description="Helicase ATP-binding" evidence="8">
    <location>
        <begin position="76"/>
        <end position="254"/>
    </location>
</feature>
<dbReference type="OrthoDB" id="9763310at2"/>
<dbReference type="CDD" id="cd17920">
    <property type="entry name" value="DEXHc_RecQ"/>
    <property type="match status" value="1"/>
</dbReference>
<keyword evidence="5" id="KW-0413">Isomerase</keyword>
<evidence type="ECO:0000256" key="5">
    <source>
        <dbReference type="ARBA" id="ARBA00023235"/>
    </source>
</evidence>
<dbReference type="SUPFAM" id="SSF52540">
    <property type="entry name" value="P-loop containing nucleoside triphosphate hydrolases"/>
    <property type="match status" value="1"/>
</dbReference>
<dbReference type="InterPro" id="IPR011545">
    <property type="entry name" value="DEAD/DEAH_box_helicase_dom"/>
</dbReference>
<protein>
    <recommendedName>
        <fullName evidence="7">DNA 3'-5' helicase</fullName>
        <ecNumber evidence="7">5.6.2.4</ecNumber>
    </recommendedName>
</protein>
<evidence type="ECO:0000256" key="7">
    <source>
        <dbReference type="ARBA" id="ARBA00034808"/>
    </source>
</evidence>
<comment type="caution">
    <text evidence="10">The sequence shown here is derived from an EMBL/GenBank/DDBJ whole genome shotgun (WGS) entry which is preliminary data.</text>
</comment>
<dbReference type="SMART" id="SM00490">
    <property type="entry name" value="HELICc"/>
    <property type="match status" value="1"/>
</dbReference>
<dbReference type="Proteomes" id="UP000717835">
    <property type="component" value="Unassembled WGS sequence"/>
</dbReference>
<evidence type="ECO:0000256" key="4">
    <source>
        <dbReference type="ARBA" id="ARBA00023125"/>
    </source>
</evidence>
<evidence type="ECO:0000259" key="9">
    <source>
        <dbReference type="PROSITE" id="PS51194"/>
    </source>
</evidence>
<keyword evidence="10" id="KW-0347">Helicase</keyword>
<dbReference type="EC" id="5.6.2.4" evidence="7"/>
<dbReference type="GO" id="GO:0043138">
    <property type="term" value="F:3'-5' DNA helicase activity"/>
    <property type="evidence" value="ECO:0007669"/>
    <property type="project" value="UniProtKB-EC"/>
</dbReference>
<reference evidence="10" key="2">
    <citation type="submission" date="2021-09" db="EMBL/GenBank/DDBJ databases">
        <authorList>
            <person name="Gilroy R."/>
        </authorList>
    </citation>
    <scope>NUCLEOTIDE SEQUENCE</scope>
    <source>
        <strain evidence="10">CHK55-1828</strain>
    </source>
</reference>
<reference evidence="10" key="1">
    <citation type="journal article" date="2021" name="PeerJ">
        <title>Extensive microbial diversity within the chicken gut microbiome revealed by metagenomics and culture.</title>
        <authorList>
            <person name="Gilroy R."/>
            <person name="Ravi A."/>
            <person name="Getino M."/>
            <person name="Pursley I."/>
            <person name="Horton D.L."/>
            <person name="Alikhan N.F."/>
            <person name="Baker D."/>
            <person name="Gharbi K."/>
            <person name="Hall N."/>
            <person name="Watson M."/>
            <person name="Adriaenssens E.M."/>
            <person name="Foster-Nyarko E."/>
            <person name="Jarju S."/>
            <person name="Secka A."/>
            <person name="Antonio M."/>
            <person name="Oren A."/>
            <person name="Chaudhuri R.R."/>
            <person name="La Ragione R."/>
            <person name="Hildebrand F."/>
            <person name="Pallen M.J."/>
        </authorList>
    </citation>
    <scope>NUCLEOTIDE SEQUENCE</scope>
    <source>
        <strain evidence="10">CHK55-1828</strain>
    </source>
</reference>